<evidence type="ECO:0000256" key="8">
    <source>
        <dbReference type="RuleBase" id="RU363041"/>
    </source>
</evidence>
<feature type="transmembrane region" description="Helical" evidence="8">
    <location>
        <begin position="166"/>
        <end position="186"/>
    </location>
</feature>
<name>A0ABS6N4B2_9RHOB</name>
<evidence type="ECO:0000256" key="7">
    <source>
        <dbReference type="ARBA" id="ARBA00023136"/>
    </source>
</evidence>
<dbReference type="PANTHER" id="PTHR30269:SF37">
    <property type="entry name" value="MEMBRANE TRANSPORTER PROTEIN"/>
    <property type="match status" value="1"/>
</dbReference>
<reference evidence="9" key="1">
    <citation type="submission" date="2021-06" db="EMBL/GenBank/DDBJ databases">
        <title>Thalassococcus sp. CAU 1522 isolated from sea sand, Republic of Korea.</title>
        <authorList>
            <person name="Kim W."/>
        </authorList>
    </citation>
    <scope>NUCLEOTIDE SEQUENCE</scope>
    <source>
        <strain evidence="9">CAU 1522</strain>
    </source>
</reference>
<evidence type="ECO:0000256" key="4">
    <source>
        <dbReference type="ARBA" id="ARBA00022475"/>
    </source>
</evidence>
<evidence type="ECO:0000256" key="6">
    <source>
        <dbReference type="ARBA" id="ARBA00022989"/>
    </source>
</evidence>
<comment type="similarity">
    <text evidence="2 8">Belongs to the 4-toluene sulfonate uptake permease (TSUP) (TC 2.A.102) family.</text>
</comment>
<feature type="transmembrane region" description="Helical" evidence="8">
    <location>
        <begin position="76"/>
        <end position="96"/>
    </location>
</feature>
<keyword evidence="5 8" id="KW-0812">Transmembrane</keyword>
<sequence length="240" mass="24011">MTGLPPDLAEFALLTLIVAIGSAGQAVIGMGLNLFAIPLLVLLDPIYAPGPILTASLVLCLLALRRVPARIDAAELRPAALGLCAGTVLAALVAMLVDAPTLARLLGAMVVLGVALALSGLSAPLTRTTLMAAGGGAGFLGTIAGVHAPPMALLYQGLAPDRVRGAMLTLIATGSVLSIAALAMIGRFGMAQIVAALAMLPGVLAGLWAAPVLARLIDARLLRFLILAISAISGARLALG</sequence>
<comment type="subcellular location">
    <subcellularLocation>
        <location evidence="1 8">Cell membrane</location>
        <topology evidence="1 8">Multi-pass membrane protein</topology>
    </subcellularLocation>
</comment>
<evidence type="ECO:0000256" key="5">
    <source>
        <dbReference type="ARBA" id="ARBA00022692"/>
    </source>
</evidence>
<keyword evidence="6 8" id="KW-1133">Transmembrane helix</keyword>
<dbReference type="RefSeq" id="WP_217776703.1">
    <property type="nucleotide sequence ID" value="NZ_JAHRWL010000001.1"/>
</dbReference>
<feature type="transmembrane region" description="Helical" evidence="8">
    <location>
        <begin position="46"/>
        <end position="64"/>
    </location>
</feature>
<evidence type="ECO:0000313" key="10">
    <source>
        <dbReference type="Proteomes" id="UP001166293"/>
    </source>
</evidence>
<gene>
    <name evidence="9" type="ORF">KUH32_03640</name>
</gene>
<feature type="transmembrane region" description="Helical" evidence="8">
    <location>
        <begin position="220"/>
        <end position="239"/>
    </location>
</feature>
<dbReference type="InterPro" id="IPR052017">
    <property type="entry name" value="TSUP"/>
</dbReference>
<comment type="caution">
    <text evidence="9">The sequence shown here is derived from an EMBL/GenBank/DDBJ whole genome shotgun (WGS) entry which is preliminary data.</text>
</comment>
<evidence type="ECO:0000256" key="3">
    <source>
        <dbReference type="ARBA" id="ARBA00022448"/>
    </source>
</evidence>
<feature type="transmembrane region" description="Helical" evidence="8">
    <location>
        <begin position="12"/>
        <end position="40"/>
    </location>
</feature>
<organism evidence="9 10">
    <name type="scientific">Thalassococcus arenae</name>
    <dbReference type="NCBI Taxonomy" id="2851652"/>
    <lineage>
        <taxon>Bacteria</taxon>
        <taxon>Pseudomonadati</taxon>
        <taxon>Pseudomonadota</taxon>
        <taxon>Alphaproteobacteria</taxon>
        <taxon>Rhodobacterales</taxon>
        <taxon>Roseobacteraceae</taxon>
        <taxon>Thalassococcus</taxon>
    </lineage>
</organism>
<protein>
    <recommendedName>
        <fullName evidence="8">Probable membrane transporter protein</fullName>
    </recommendedName>
</protein>
<feature type="transmembrane region" description="Helical" evidence="8">
    <location>
        <begin position="102"/>
        <end position="121"/>
    </location>
</feature>
<dbReference type="PANTHER" id="PTHR30269">
    <property type="entry name" value="TRANSMEMBRANE PROTEIN YFCA"/>
    <property type="match status" value="1"/>
</dbReference>
<feature type="transmembrane region" description="Helical" evidence="8">
    <location>
        <begin position="193"/>
        <end position="214"/>
    </location>
</feature>
<evidence type="ECO:0000313" key="9">
    <source>
        <dbReference type="EMBL" id="MBV2358855.1"/>
    </source>
</evidence>
<accession>A0ABS6N4B2</accession>
<keyword evidence="4 8" id="KW-1003">Cell membrane</keyword>
<keyword evidence="10" id="KW-1185">Reference proteome</keyword>
<evidence type="ECO:0000256" key="1">
    <source>
        <dbReference type="ARBA" id="ARBA00004651"/>
    </source>
</evidence>
<dbReference type="InterPro" id="IPR002781">
    <property type="entry name" value="TM_pro_TauE-like"/>
</dbReference>
<keyword evidence="3" id="KW-0813">Transport</keyword>
<dbReference type="EMBL" id="JAHRWL010000001">
    <property type="protein sequence ID" value="MBV2358855.1"/>
    <property type="molecule type" value="Genomic_DNA"/>
</dbReference>
<evidence type="ECO:0000256" key="2">
    <source>
        <dbReference type="ARBA" id="ARBA00009142"/>
    </source>
</evidence>
<dbReference type="Proteomes" id="UP001166293">
    <property type="component" value="Unassembled WGS sequence"/>
</dbReference>
<dbReference type="Pfam" id="PF01925">
    <property type="entry name" value="TauE"/>
    <property type="match status" value="1"/>
</dbReference>
<keyword evidence="7 8" id="KW-0472">Membrane</keyword>
<proteinExistence type="inferred from homology"/>
<feature type="transmembrane region" description="Helical" evidence="8">
    <location>
        <begin position="128"/>
        <end position="146"/>
    </location>
</feature>